<dbReference type="Proteomes" id="UP000887565">
    <property type="component" value="Unplaced"/>
</dbReference>
<evidence type="ECO:0000313" key="1">
    <source>
        <dbReference type="Proteomes" id="UP000887565"/>
    </source>
</evidence>
<reference evidence="2" key="1">
    <citation type="submission" date="2022-11" db="UniProtKB">
        <authorList>
            <consortium name="WormBaseParasite"/>
        </authorList>
    </citation>
    <scope>IDENTIFICATION</scope>
</reference>
<dbReference type="WBParaSite" id="nRc.2.0.1.t15245-RA">
    <property type="protein sequence ID" value="nRc.2.0.1.t15245-RA"/>
    <property type="gene ID" value="nRc.2.0.1.g15245"/>
</dbReference>
<name>A0A915IN58_ROMCU</name>
<evidence type="ECO:0000313" key="2">
    <source>
        <dbReference type="WBParaSite" id="nRc.2.0.1.t15245-RA"/>
    </source>
</evidence>
<organism evidence="1 2">
    <name type="scientific">Romanomermis culicivorax</name>
    <name type="common">Nematode worm</name>
    <dbReference type="NCBI Taxonomy" id="13658"/>
    <lineage>
        <taxon>Eukaryota</taxon>
        <taxon>Metazoa</taxon>
        <taxon>Ecdysozoa</taxon>
        <taxon>Nematoda</taxon>
        <taxon>Enoplea</taxon>
        <taxon>Dorylaimia</taxon>
        <taxon>Mermithida</taxon>
        <taxon>Mermithoidea</taxon>
        <taxon>Mermithidae</taxon>
        <taxon>Romanomermis</taxon>
    </lineage>
</organism>
<dbReference type="AlphaFoldDB" id="A0A915IN58"/>
<sequence length="58" mass="6689">MVTYNIPPIGLMLQPIHGSRTRPFLLRSDRDGYTYPGIGQWWDSYGAIHEALQHLCMN</sequence>
<accession>A0A915IN58</accession>
<proteinExistence type="predicted"/>
<keyword evidence="1" id="KW-1185">Reference proteome</keyword>
<protein>
    <submittedName>
        <fullName evidence="2">Uncharacterized protein</fullName>
    </submittedName>
</protein>